<gene>
    <name evidence="2" type="ORF">ACFQH1_02100</name>
</gene>
<dbReference type="RefSeq" id="WP_137607531.1">
    <property type="nucleotide sequence ID" value="NZ_BJDH01000005.1"/>
</dbReference>
<sequence>MQKSIKTELGMITYESHPASGKASTILCLPGFGWDSCYGIFKNILDQLPREIGFLAIDTIGTGLSIQDQMTRTADHILANLVSVLQAEKIDHVIVLAHSLSGAYALLLANSYPELVKALVLLEPTYAEIGKKLFDEVQPLIDQYPNLKRQQVQGKLTTTMMMADVNPNNSLAVRQWNASVLQKAYASQSVLTEAQQVSTLIERMKTLEQATYSQLILTLVTDKRYSEYLTSPFVRLGNITAAPGNHYLQWSNPDFVLEQLLSVLS</sequence>
<dbReference type="SUPFAM" id="SSF53474">
    <property type="entry name" value="alpha/beta-Hydrolases"/>
    <property type="match status" value="1"/>
</dbReference>
<dbReference type="GO" id="GO:0016787">
    <property type="term" value="F:hydrolase activity"/>
    <property type="evidence" value="ECO:0007669"/>
    <property type="project" value="UniProtKB-KW"/>
</dbReference>
<protein>
    <submittedName>
        <fullName evidence="2">Alpha/beta fold hydrolase</fullName>
    </submittedName>
</protein>
<organism evidence="2 3">
    <name type="scientific">Lactiplantibacillus daoliensis</name>
    <dbReference type="NCBI Taxonomy" id="2559916"/>
    <lineage>
        <taxon>Bacteria</taxon>
        <taxon>Bacillati</taxon>
        <taxon>Bacillota</taxon>
        <taxon>Bacilli</taxon>
        <taxon>Lactobacillales</taxon>
        <taxon>Lactobacillaceae</taxon>
        <taxon>Lactiplantibacillus</taxon>
    </lineage>
</organism>
<dbReference type="InterPro" id="IPR029058">
    <property type="entry name" value="AB_hydrolase_fold"/>
</dbReference>
<reference evidence="3" key="1">
    <citation type="journal article" date="2019" name="Int. J. Syst. Evol. Microbiol.">
        <title>The Global Catalogue of Microorganisms (GCM) 10K type strain sequencing project: providing services to taxonomists for standard genome sequencing and annotation.</title>
        <authorList>
            <consortium name="The Broad Institute Genomics Platform"/>
            <consortium name="The Broad Institute Genome Sequencing Center for Infectious Disease"/>
            <person name="Wu L."/>
            <person name="Ma J."/>
        </authorList>
    </citation>
    <scope>NUCLEOTIDE SEQUENCE [LARGE SCALE GENOMIC DNA]</scope>
    <source>
        <strain evidence="3">CCM 8934</strain>
    </source>
</reference>
<dbReference type="Gene3D" id="3.40.50.1820">
    <property type="entry name" value="alpha/beta hydrolase"/>
    <property type="match status" value="1"/>
</dbReference>
<dbReference type="EMBL" id="JBHSSB010000004">
    <property type="protein sequence ID" value="MFC6294028.1"/>
    <property type="molecule type" value="Genomic_DNA"/>
</dbReference>
<evidence type="ECO:0000313" key="2">
    <source>
        <dbReference type="EMBL" id="MFC6294028.1"/>
    </source>
</evidence>
<dbReference type="PANTHER" id="PTHR43798">
    <property type="entry name" value="MONOACYLGLYCEROL LIPASE"/>
    <property type="match status" value="1"/>
</dbReference>
<keyword evidence="3" id="KW-1185">Reference proteome</keyword>
<dbReference type="Pfam" id="PF12697">
    <property type="entry name" value="Abhydrolase_6"/>
    <property type="match status" value="1"/>
</dbReference>
<dbReference type="InterPro" id="IPR050266">
    <property type="entry name" value="AB_hydrolase_sf"/>
</dbReference>
<evidence type="ECO:0000259" key="1">
    <source>
        <dbReference type="Pfam" id="PF12697"/>
    </source>
</evidence>
<proteinExistence type="predicted"/>
<keyword evidence="2" id="KW-0378">Hydrolase</keyword>
<dbReference type="InterPro" id="IPR000073">
    <property type="entry name" value="AB_hydrolase_1"/>
</dbReference>
<comment type="caution">
    <text evidence="2">The sequence shown here is derived from an EMBL/GenBank/DDBJ whole genome shotgun (WGS) entry which is preliminary data.</text>
</comment>
<evidence type="ECO:0000313" key="3">
    <source>
        <dbReference type="Proteomes" id="UP001596227"/>
    </source>
</evidence>
<name>A0ABW1UDA1_9LACO</name>
<feature type="domain" description="AB hydrolase-1" evidence="1">
    <location>
        <begin position="26"/>
        <end position="258"/>
    </location>
</feature>
<accession>A0ABW1UDA1</accession>
<dbReference type="PANTHER" id="PTHR43798:SF33">
    <property type="entry name" value="HYDROLASE, PUTATIVE (AFU_ORTHOLOGUE AFUA_2G14860)-RELATED"/>
    <property type="match status" value="1"/>
</dbReference>
<dbReference type="Proteomes" id="UP001596227">
    <property type="component" value="Unassembled WGS sequence"/>
</dbReference>